<dbReference type="SUPFAM" id="SSF47413">
    <property type="entry name" value="lambda repressor-like DNA-binding domains"/>
    <property type="match status" value="1"/>
</dbReference>
<dbReference type="EMBL" id="VSFF01000002">
    <property type="protein sequence ID" value="TYC17434.1"/>
    <property type="molecule type" value="Genomic_DNA"/>
</dbReference>
<accession>A0A5D0UHC3</accession>
<feature type="domain" description="HTH cro/C1-type" evidence="1">
    <location>
        <begin position="20"/>
        <end position="58"/>
    </location>
</feature>
<dbReference type="InterPro" id="IPR010982">
    <property type="entry name" value="Lambda_DNA-bd_dom_sf"/>
</dbReference>
<evidence type="ECO:0000259" key="1">
    <source>
        <dbReference type="PROSITE" id="PS50943"/>
    </source>
</evidence>
<gene>
    <name evidence="2" type="ORF">FXF65_05345</name>
</gene>
<comment type="caution">
    <text evidence="2">The sequence shown here is derived from an EMBL/GenBank/DDBJ whole genome shotgun (WGS) entry which is preliminary data.</text>
</comment>
<protein>
    <submittedName>
        <fullName evidence="2">Helix-turn-helix domain-containing protein</fullName>
    </submittedName>
</protein>
<dbReference type="AlphaFoldDB" id="A0A5D0UHC3"/>
<organism evidence="2 3">
    <name type="scientific">Actinomadura syzygii</name>
    <dbReference type="NCBI Taxonomy" id="1427538"/>
    <lineage>
        <taxon>Bacteria</taxon>
        <taxon>Bacillati</taxon>
        <taxon>Actinomycetota</taxon>
        <taxon>Actinomycetes</taxon>
        <taxon>Streptosporangiales</taxon>
        <taxon>Thermomonosporaceae</taxon>
        <taxon>Actinomadura</taxon>
    </lineage>
</organism>
<evidence type="ECO:0000313" key="3">
    <source>
        <dbReference type="Proteomes" id="UP000322634"/>
    </source>
</evidence>
<dbReference type="InterPro" id="IPR043917">
    <property type="entry name" value="DUF5753"/>
</dbReference>
<dbReference type="Proteomes" id="UP000322634">
    <property type="component" value="Unassembled WGS sequence"/>
</dbReference>
<keyword evidence="3" id="KW-1185">Reference proteome</keyword>
<dbReference type="RefSeq" id="WP_148348577.1">
    <property type="nucleotide sequence ID" value="NZ_JBHSBF010000022.1"/>
</dbReference>
<dbReference type="SMART" id="SM00530">
    <property type="entry name" value="HTH_XRE"/>
    <property type="match status" value="1"/>
</dbReference>
<evidence type="ECO:0000313" key="2">
    <source>
        <dbReference type="EMBL" id="TYC17434.1"/>
    </source>
</evidence>
<name>A0A5D0UHC3_9ACTN</name>
<dbReference type="CDD" id="cd00093">
    <property type="entry name" value="HTH_XRE"/>
    <property type="match status" value="1"/>
</dbReference>
<dbReference type="PROSITE" id="PS50943">
    <property type="entry name" value="HTH_CROC1"/>
    <property type="match status" value="1"/>
</dbReference>
<dbReference type="Pfam" id="PF13560">
    <property type="entry name" value="HTH_31"/>
    <property type="match status" value="1"/>
</dbReference>
<sequence>MPSSPSSSAQAARELLGAKLRVLREGSGLSGRAFAERAGWKAPSSVSMIEKGQRTITARHVDVWCTVCGASELRRRQLMAEQAAVAGMWVPYSQLNRGGLEAAQRSIRQLYEELAFARSYQPKVIPGLGQTEAYTRAALTGILVEQRVETRQAHEEVESAVAERMDRQRLLSRPDARWFFLLEEPVLWYRPYSPGLHCEQLLHLMELRRRPNVFLGIIPADADRRGVHPEEAFDITDDHLVTVELVSGYLSVTLPDEVALYRAMWERLWALAATGTAATALIRSALKRLEAGQDGV</sequence>
<dbReference type="InterPro" id="IPR001387">
    <property type="entry name" value="Cro/C1-type_HTH"/>
</dbReference>
<dbReference type="OrthoDB" id="4966777at2"/>
<dbReference type="GO" id="GO:0003677">
    <property type="term" value="F:DNA binding"/>
    <property type="evidence" value="ECO:0007669"/>
    <property type="project" value="InterPro"/>
</dbReference>
<dbReference type="Pfam" id="PF19054">
    <property type="entry name" value="DUF5753"/>
    <property type="match status" value="1"/>
</dbReference>
<dbReference type="Gene3D" id="1.10.260.40">
    <property type="entry name" value="lambda repressor-like DNA-binding domains"/>
    <property type="match status" value="1"/>
</dbReference>
<reference evidence="2 3" key="1">
    <citation type="submission" date="2019-08" db="EMBL/GenBank/DDBJ databases">
        <title>Actinomadura sp. nov. CYP1-5 isolated from mountain soil.</title>
        <authorList>
            <person name="Songsumanus A."/>
            <person name="Kuncharoen N."/>
            <person name="Kudo T."/>
            <person name="Yuki M."/>
            <person name="Igarashi Y."/>
            <person name="Tanasupawat S."/>
        </authorList>
    </citation>
    <scope>NUCLEOTIDE SEQUENCE [LARGE SCALE GENOMIC DNA]</scope>
    <source>
        <strain evidence="2 3">GKU157</strain>
    </source>
</reference>
<proteinExistence type="predicted"/>